<keyword evidence="16 22" id="KW-0376">Hydrogen peroxide</keyword>
<sequence>MSTKIPLRLHGLPTIIILLLSLAPPSSGALEVGFYKGKCGFGDVESIVQGVVTAALKRDRTLVAALLRLHFHDCFVSGCDASLLLDGSNSEKDAPPNLTVRGYDLIDAVKIQLEKTCPGVVSCADIIAMATRDVVNWAGGGRYNVETGRRDAFQPANIIDLPGPSISVKDSIAIFSKRNLSVTDMVYLLGGHTVGESQCIFFKDRLYNYKNTGGPDPTIDDPFFLNDLQTQCPEDSGDENTVFLDQNRMSSFIVDNSFHRQISRQRGILEIDQQLAVDPLTKDLVSNVVFRSDFGFKFGQAMIKMGRIQVLTGSLGEIRSTCAAVN</sequence>
<evidence type="ECO:0000256" key="10">
    <source>
        <dbReference type="ARBA" id="ARBA00022729"/>
    </source>
</evidence>
<evidence type="ECO:0000256" key="17">
    <source>
        <dbReference type="PIRSR" id="PIRSR600823-1"/>
    </source>
</evidence>
<evidence type="ECO:0000256" key="13">
    <source>
        <dbReference type="ARBA" id="ARBA00023004"/>
    </source>
</evidence>
<dbReference type="SUPFAM" id="SSF48113">
    <property type="entry name" value="Heme-dependent peroxidases"/>
    <property type="match status" value="1"/>
</dbReference>
<dbReference type="EC" id="1.11.1.7" evidence="5 22"/>
<keyword evidence="14 21" id="KW-1015">Disulfide bond</keyword>
<dbReference type="GO" id="GO:0042744">
    <property type="term" value="P:hydrogen peroxide catabolic process"/>
    <property type="evidence" value="ECO:0007669"/>
    <property type="project" value="UniProtKB-KW"/>
</dbReference>
<keyword evidence="15" id="KW-0325">Glycoprotein</keyword>
<keyword evidence="8 22" id="KW-0349">Heme</keyword>
<dbReference type="InterPro" id="IPR002016">
    <property type="entry name" value="Haem_peroxidase"/>
</dbReference>
<feature type="chain" id="PRO_5042655670" description="Peroxidase" evidence="22">
    <location>
        <begin position="29"/>
        <end position="326"/>
    </location>
</feature>
<dbReference type="PROSITE" id="PS50873">
    <property type="entry name" value="PEROXIDASE_4"/>
    <property type="match status" value="1"/>
</dbReference>
<feature type="binding site" evidence="19">
    <location>
        <position position="193"/>
    </location>
    <ligand>
        <name>Ca(2+)</name>
        <dbReference type="ChEBI" id="CHEBI:29108"/>
        <label>2</label>
    </ligand>
</feature>
<dbReference type="PANTHER" id="PTHR31517">
    <property type="match status" value="1"/>
</dbReference>
<reference evidence="26 27" key="1">
    <citation type="submission" date="2019-08" db="EMBL/GenBank/DDBJ databases">
        <title>Draft genome sequences of two oriental melons (Cucumis melo L. var makuwa).</title>
        <authorList>
            <person name="Kwon S.-Y."/>
        </authorList>
    </citation>
    <scope>NUCLEOTIDE SEQUENCE [LARGE SCALE GENOMIC DNA]</scope>
    <source>
        <strain evidence="27">cv. Chang Bougi</strain>
        <strain evidence="26">cv. SW 3</strain>
        <tissue evidence="24">Leaf</tissue>
    </source>
</reference>
<feature type="disulfide bond" evidence="21">
    <location>
        <begin position="123"/>
        <end position="322"/>
    </location>
</feature>
<organism evidence="24 26">
    <name type="scientific">Cucumis melo var. makuwa</name>
    <name type="common">Oriental melon</name>
    <dbReference type="NCBI Taxonomy" id="1194695"/>
    <lineage>
        <taxon>Eukaryota</taxon>
        <taxon>Viridiplantae</taxon>
        <taxon>Streptophyta</taxon>
        <taxon>Embryophyta</taxon>
        <taxon>Tracheophyta</taxon>
        <taxon>Spermatophyta</taxon>
        <taxon>Magnoliopsida</taxon>
        <taxon>eudicotyledons</taxon>
        <taxon>Gunneridae</taxon>
        <taxon>Pentapetalae</taxon>
        <taxon>rosids</taxon>
        <taxon>fabids</taxon>
        <taxon>Cucurbitales</taxon>
        <taxon>Cucurbitaceae</taxon>
        <taxon>Benincaseae</taxon>
        <taxon>Cucumis</taxon>
    </lineage>
</organism>
<dbReference type="PROSITE" id="PS00436">
    <property type="entry name" value="PEROXIDASE_2"/>
    <property type="match status" value="1"/>
</dbReference>
<evidence type="ECO:0000313" key="27">
    <source>
        <dbReference type="Proteomes" id="UP000321947"/>
    </source>
</evidence>
<evidence type="ECO:0000256" key="8">
    <source>
        <dbReference type="ARBA" id="ARBA00022617"/>
    </source>
</evidence>
<feature type="binding site" evidence="19">
    <location>
        <position position="78"/>
    </location>
    <ligand>
        <name>Ca(2+)</name>
        <dbReference type="ChEBI" id="CHEBI:29108"/>
        <label>1</label>
    </ligand>
</feature>
<dbReference type="Proteomes" id="UP000321393">
    <property type="component" value="Unassembled WGS sequence"/>
</dbReference>
<evidence type="ECO:0000259" key="23">
    <source>
        <dbReference type="PROSITE" id="PS50873"/>
    </source>
</evidence>
<evidence type="ECO:0000256" key="3">
    <source>
        <dbReference type="ARBA" id="ARBA00004613"/>
    </source>
</evidence>
<feature type="disulfide bond" evidence="21">
    <location>
        <begin position="74"/>
        <end position="79"/>
    </location>
</feature>
<dbReference type="CDD" id="cd00693">
    <property type="entry name" value="secretory_peroxidase"/>
    <property type="match status" value="1"/>
</dbReference>
<keyword evidence="13 19" id="KW-0408">Iron</keyword>
<evidence type="ECO:0000313" key="26">
    <source>
        <dbReference type="Proteomes" id="UP000321393"/>
    </source>
</evidence>
<dbReference type="Pfam" id="PF00141">
    <property type="entry name" value="peroxidase"/>
    <property type="match status" value="1"/>
</dbReference>
<feature type="disulfide bond" evidence="21">
    <location>
        <begin position="39"/>
        <end position="117"/>
    </location>
</feature>
<dbReference type="AlphaFoldDB" id="A0A5A7SWW0"/>
<dbReference type="FunFam" id="1.10.520.10:FF:000006">
    <property type="entry name" value="Peroxidase"/>
    <property type="match status" value="1"/>
</dbReference>
<feature type="binding site" evidence="19">
    <location>
        <position position="76"/>
    </location>
    <ligand>
        <name>Ca(2+)</name>
        <dbReference type="ChEBI" id="CHEBI:29108"/>
        <label>1</label>
    </ligand>
</feature>
<comment type="caution">
    <text evidence="24">The sequence shown here is derived from an EMBL/GenBank/DDBJ whole genome shotgun (WGS) entry which is preliminary data.</text>
</comment>
<keyword evidence="11 19" id="KW-0106">Calcium</keyword>
<dbReference type="GO" id="GO:0006979">
    <property type="term" value="P:response to oxidative stress"/>
    <property type="evidence" value="ECO:0007669"/>
    <property type="project" value="UniProtKB-UniRule"/>
</dbReference>
<protein>
    <recommendedName>
        <fullName evidence="5 22">Peroxidase</fullName>
        <ecNumber evidence="5 22">1.11.1.7</ecNumber>
    </recommendedName>
</protein>
<evidence type="ECO:0000256" key="9">
    <source>
        <dbReference type="ARBA" id="ARBA00022723"/>
    </source>
</evidence>
<dbReference type="OrthoDB" id="2113341at2759"/>
<dbReference type="STRING" id="1194695.A0A5A7SWW0"/>
<gene>
    <name evidence="25" type="ORF">E5676_scaffold455G002700</name>
    <name evidence="24" type="ORF">E6C27_scaffold285G001630</name>
</gene>
<dbReference type="Proteomes" id="UP000321947">
    <property type="component" value="Unassembled WGS sequence"/>
</dbReference>
<feature type="binding site" evidence="19">
    <location>
        <position position="91"/>
    </location>
    <ligand>
        <name>Ca(2+)</name>
        <dbReference type="ChEBI" id="CHEBI:29108"/>
        <label>1</label>
    </ligand>
</feature>
<evidence type="ECO:0000256" key="19">
    <source>
        <dbReference type="PIRSR" id="PIRSR600823-3"/>
    </source>
</evidence>
<evidence type="ECO:0000256" key="22">
    <source>
        <dbReference type="RuleBase" id="RU362060"/>
    </source>
</evidence>
<evidence type="ECO:0000256" key="21">
    <source>
        <dbReference type="PIRSR" id="PIRSR600823-5"/>
    </source>
</evidence>
<evidence type="ECO:0000313" key="24">
    <source>
        <dbReference type="EMBL" id="KAA0035510.1"/>
    </source>
</evidence>
<feature type="binding site" evidence="19">
    <location>
        <position position="73"/>
    </location>
    <ligand>
        <name>Ca(2+)</name>
        <dbReference type="ChEBI" id="CHEBI:29108"/>
        <label>1</label>
    </ligand>
</feature>
<feature type="binding site" evidence="19">
    <location>
        <position position="245"/>
    </location>
    <ligand>
        <name>Ca(2+)</name>
        <dbReference type="ChEBI" id="CHEBI:29108"/>
        <label>2</label>
    </ligand>
</feature>
<dbReference type="PANTHER" id="PTHR31517:SF59">
    <property type="entry name" value="PEROXIDASE"/>
    <property type="match status" value="1"/>
</dbReference>
<name>A0A5A7SWW0_CUCMM</name>
<dbReference type="Gene3D" id="1.10.520.10">
    <property type="match status" value="1"/>
</dbReference>
<feature type="disulfide bond" evidence="21">
    <location>
        <begin position="199"/>
        <end position="232"/>
    </location>
</feature>
<feature type="binding site" evidence="19">
    <location>
        <position position="82"/>
    </location>
    <ligand>
        <name>Ca(2+)</name>
        <dbReference type="ChEBI" id="CHEBI:29108"/>
        <label>1</label>
    </ligand>
</feature>
<evidence type="ECO:0000256" key="15">
    <source>
        <dbReference type="ARBA" id="ARBA00023180"/>
    </source>
</evidence>
<dbReference type="Gene3D" id="1.10.420.10">
    <property type="entry name" value="Peroxidase, domain 2"/>
    <property type="match status" value="1"/>
</dbReference>
<keyword evidence="9 19" id="KW-0479">Metal-binding</keyword>
<evidence type="ECO:0000256" key="4">
    <source>
        <dbReference type="ARBA" id="ARBA00006873"/>
    </source>
</evidence>
<dbReference type="GO" id="GO:0140825">
    <property type="term" value="F:lactoperoxidase activity"/>
    <property type="evidence" value="ECO:0007669"/>
    <property type="project" value="UniProtKB-EC"/>
</dbReference>
<evidence type="ECO:0000256" key="14">
    <source>
        <dbReference type="ARBA" id="ARBA00023157"/>
    </source>
</evidence>
<evidence type="ECO:0000256" key="5">
    <source>
        <dbReference type="ARBA" id="ARBA00012313"/>
    </source>
</evidence>
<dbReference type="GO" id="GO:0005576">
    <property type="term" value="C:extracellular region"/>
    <property type="evidence" value="ECO:0007669"/>
    <property type="project" value="UniProtKB-SubCell"/>
</dbReference>
<keyword evidence="10 22" id="KW-0732">Signal</keyword>
<comment type="function">
    <text evidence="2">Removal of H(2)O(2), oxidation of toxic reductants, biosynthesis and degradation of lignin, suberization, auxin catabolism, response to environmental stresses such as wounding, pathogen attack and oxidative stress. These functions might be dependent on each isozyme/isoform in each plant tissue.</text>
</comment>
<keyword evidence="6 22" id="KW-0964">Secreted</keyword>
<evidence type="ECO:0000256" key="18">
    <source>
        <dbReference type="PIRSR" id="PIRSR600823-2"/>
    </source>
</evidence>
<comment type="similarity">
    <text evidence="22">Belongs to the peroxidase family. Classical plant (class III) peroxidase subfamily.</text>
</comment>
<feature type="site" description="Transition state stabilizer" evidence="20">
    <location>
        <position position="68"/>
    </location>
</feature>
<feature type="domain" description="Plant heme peroxidase family profile" evidence="23">
    <location>
        <begin position="29"/>
        <end position="326"/>
    </location>
</feature>
<dbReference type="PROSITE" id="PS00435">
    <property type="entry name" value="PEROXIDASE_1"/>
    <property type="match status" value="1"/>
</dbReference>
<accession>A0A5A7SWW0</accession>
<evidence type="ECO:0000256" key="16">
    <source>
        <dbReference type="ARBA" id="ARBA00023324"/>
    </source>
</evidence>
<dbReference type="InterPro" id="IPR010255">
    <property type="entry name" value="Haem_peroxidase_sf"/>
</dbReference>
<dbReference type="InterPro" id="IPR000823">
    <property type="entry name" value="Peroxidase_pln"/>
</dbReference>
<dbReference type="EMBL" id="SSTD01000141">
    <property type="protein sequence ID" value="TYK31020.1"/>
    <property type="molecule type" value="Genomic_DNA"/>
</dbReference>
<feature type="signal peptide" evidence="22">
    <location>
        <begin position="1"/>
        <end position="28"/>
    </location>
</feature>
<keyword evidence="7 22" id="KW-0575">Peroxidase</keyword>
<keyword evidence="12 22" id="KW-0560">Oxidoreductase</keyword>
<proteinExistence type="inferred from homology"/>
<dbReference type="InterPro" id="IPR019794">
    <property type="entry name" value="Peroxidases_AS"/>
</dbReference>
<dbReference type="FunFam" id="1.10.420.10:FF:000007">
    <property type="entry name" value="Peroxidase"/>
    <property type="match status" value="1"/>
</dbReference>
<evidence type="ECO:0000256" key="7">
    <source>
        <dbReference type="ARBA" id="ARBA00022559"/>
    </source>
</evidence>
<dbReference type="GO" id="GO:0020037">
    <property type="term" value="F:heme binding"/>
    <property type="evidence" value="ECO:0007669"/>
    <property type="project" value="UniProtKB-UniRule"/>
</dbReference>
<evidence type="ECO:0000256" key="11">
    <source>
        <dbReference type="ARBA" id="ARBA00022837"/>
    </source>
</evidence>
<dbReference type="GO" id="GO:0046872">
    <property type="term" value="F:metal ion binding"/>
    <property type="evidence" value="ECO:0007669"/>
    <property type="project" value="UniProtKB-UniRule"/>
</dbReference>
<evidence type="ECO:0000256" key="20">
    <source>
        <dbReference type="PIRSR" id="PIRSR600823-4"/>
    </source>
</evidence>
<comment type="cofactor">
    <cofactor evidence="19 22">
        <name>heme b</name>
        <dbReference type="ChEBI" id="CHEBI:60344"/>
    </cofactor>
    <text evidence="19 22">Binds 1 heme b (iron(II)-protoporphyrin IX) group per subunit.</text>
</comment>
<dbReference type="PRINTS" id="PR00461">
    <property type="entry name" value="PLPEROXIDASE"/>
</dbReference>
<feature type="binding site" evidence="18">
    <location>
        <position position="162"/>
    </location>
    <ligand>
        <name>substrate</name>
    </ligand>
</feature>
<evidence type="ECO:0000313" key="25">
    <source>
        <dbReference type="EMBL" id="TYK31020.1"/>
    </source>
</evidence>
<dbReference type="InterPro" id="IPR019793">
    <property type="entry name" value="Peroxidases_heam-ligand_BS"/>
</dbReference>
<feature type="binding site" evidence="19">
    <location>
        <position position="255"/>
    </location>
    <ligand>
        <name>Ca(2+)</name>
        <dbReference type="ChEBI" id="CHEBI:29108"/>
        <label>2</label>
    </ligand>
</feature>
<feature type="binding site" evidence="19">
    <location>
        <position position="80"/>
    </location>
    <ligand>
        <name>Ca(2+)</name>
        <dbReference type="ChEBI" id="CHEBI:29108"/>
        <label>1</label>
    </ligand>
</feature>
<comment type="cofactor">
    <cofactor evidence="19 22">
        <name>Ca(2+)</name>
        <dbReference type="ChEBI" id="CHEBI:29108"/>
    </cofactor>
    <text evidence="19 22">Binds 2 calcium ions per subunit.</text>
</comment>
<dbReference type="PRINTS" id="PR00458">
    <property type="entry name" value="PEROXIDASE"/>
</dbReference>
<dbReference type="EMBL" id="SSTE01019907">
    <property type="protein sequence ID" value="KAA0035510.1"/>
    <property type="molecule type" value="Genomic_DNA"/>
</dbReference>
<comment type="catalytic activity">
    <reaction evidence="1 22">
        <text>2 a phenolic donor + H2O2 = 2 a phenolic radical donor + 2 H2O</text>
        <dbReference type="Rhea" id="RHEA:56136"/>
        <dbReference type="ChEBI" id="CHEBI:15377"/>
        <dbReference type="ChEBI" id="CHEBI:16240"/>
        <dbReference type="ChEBI" id="CHEBI:139520"/>
        <dbReference type="ChEBI" id="CHEBI:139521"/>
        <dbReference type="EC" id="1.11.1.7"/>
    </reaction>
</comment>
<comment type="similarity">
    <text evidence="4">Belongs to the peroxidase family. Ascorbate peroxidase subfamily.</text>
</comment>
<comment type="subcellular location">
    <subcellularLocation>
        <location evidence="3 22">Secreted</location>
    </subcellularLocation>
</comment>
<evidence type="ECO:0000256" key="12">
    <source>
        <dbReference type="ARBA" id="ARBA00023002"/>
    </source>
</evidence>
<feature type="binding site" description="axial binding residue" evidence="19">
    <location>
        <position position="192"/>
    </location>
    <ligand>
        <name>heme b</name>
        <dbReference type="ChEBI" id="CHEBI:60344"/>
    </ligand>
    <ligandPart>
        <name>Fe</name>
        <dbReference type="ChEBI" id="CHEBI:18248"/>
    </ligandPart>
</feature>
<evidence type="ECO:0000256" key="2">
    <source>
        <dbReference type="ARBA" id="ARBA00002322"/>
    </source>
</evidence>
<dbReference type="InterPro" id="IPR033905">
    <property type="entry name" value="Secretory_peroxidase"/>
</dbReference>
<evidence type="ECO:0000256" key="1">
    <source>
        <dbReference type="ARBA" id="ARBA00000189"/>
    </source>
</evidence>
<evidence type="ECO:0000256" key="6">
    <source>
        <dbReference type="ARBA" id="ARBA00022525"/>
    </source>
</evidence>
<feature type="active site" description="Proton acceptor" evidence="17">
    <location>
        <position position="72"/>
    </location>
</feature>